<dbReference type="PATRIC" id="fig|1365257.3.peg.3269"/>
<sequence>MLDTAQATEVVNGPKYLIDDVAGVLSNIYDLDTSLACYCSPSSWAMTQAAQSYVKKASYEGFQYQGAISEELLKEVELLFKNTTHGDLIYQHISLMCEMFQALLEPKEIGLRVLPCTQGLSPAFHEQKGVVKMVSTLGGSGERWVEKQFIKYAPLEKNQISPTIIQPKISDVNSLCDGDIALFKGKDWLEQEHNAVITASPSFSAQCAKICIYIDYLS</sequence>
<evidence type="ECO:0000313" key="2">
    <source>
        <dbReference type="Proteomes" id="UP000076661"/>
    </source>
</evidence>
<evidence type="ECO:0008006" key="3">
    <source>
        <dbReference type="Google" id="ProtNLM"/>
    </source>
</evidence>
<organism evidence="1 2">
    <name type="scientific">Pseudoalteromonas luteoviolacea S4060-1</name>
    <dbReference type="NCBI Taxonomy" id="1365257"/>
    <lineage>
        <taxon>Bacteria</taxon>
        <taxon>Pseudomonadati</taxon>
        <taxon>Pseudomonadota</taxon>
        <taxon>Gammaproteobacteria</taxon>
        <taxon>Alteromonadales</taxon>
        <taxon>Pseudoalteromonadaceae</taxon>
        <taxon>Pseudoalteromonas</taxon>
    </lineage>
</organism>
<dbReference type="EMBL" id="AUXX01000027">
    <property type="protein sequence ID" value="KZN64424.1"/>
    <property type="molecule type" value="Genomic_DNA"/>
</dbReference>
<name>A0A167LFH5_9GAMM</name>
<dbReference type="Pfam" id="PF08856">
    <property type="entry name" value="DUF1826"/>
    <property type="match status" value="1"/>
</dbReference>
<dbReference type="AlphaFoldDB" id="A0A167LFH5"/>
<reference evidence="1 2" key="1">
    <citation type="submission" date="2013-07" db="EMBL/GenBank/DDBJ databases">
        <title>Comparative Genomic and Metabolomic Analysis of Twelve Strains of Pseudoalteromonas luteoviolacea.</title>
        <authorList>
            <person name="Vynne N.G."/>
            <person name="Mansson M."/>
            <person name="Gram L."/>
        </authorList>
    </citation>
    <scope>NUCLEOTIDE SEQUENCE [LARGE SCALE GENOMIC DNA]</scope>
    <source>
        <strain evidence="1 2">S4060-1</strain>
    </source>
</reference>
<evidence type="ECO:0000313" key="1">
    <source>
        <dbReference type="EMBL" id="KZN64424.1"/>
    </source>
</evidence>
<dbReference type="Proteomes" id="UP000076661">
    <property type="component" value="Unassembled WGS sequence"/>
</dbReference>
<protein>
    <recommendedName>
        <fullName evidence="3">Succinylglutamate desuccinylase</fullName>
    </recommendedName>
</protein>
<dbReference type="InterPro" id="IPR014955">
    <property type="entry name" value="DUF1826"/>
</dbReference>
<proteinExistence type="predicted"/>
<dbReference type="RefSeq" id="WP_063381793.1">
    <property type="nucleotide sequence ID" value="NZ_AUXX01000027.1"/>
</dbReference>
<accession>A0A167LFH5</accession>
<comment type="caution">
    <text evidence="1">The sequence shown here is derived from an EMBL/GenBank/DDBJ whole genome shotgun (WGS) entry which is preliminary data.</text>
</comment>
<gene>
    <name evidence="1" type="ORF">N478_22270</name>
</gene>